<evidence type="ECO:0000313" key="1">
    <source>
        <dbReference type="EMBL" id="KAJ6769963.1"/>
    </source>
</evidence>
<accession>A0A9Q1AG42</accession>
<keyword evidence="2" id="KW-1185">Reference proteome</keyword>
<sequence>MVEQSRSEASSSAKSAGLKCSEKRRCIWEETNLKKKYKKYNGNGDGYASSTWEKLQCLSLWIEAGELLNPLALAGLDDCPVLEEIQIKVEGDCRHQSSPSPPDDFGLSSLRCYPRLSKMELDCQTAIGYTLTAPSGHGSLSLPAAGLLAQCRTMRKLFVHGTANEHLLMFLLKVQTLRDFQLREDYYPAPENDTSTEMRIDSCSRFEDALNRRAIPD</sequence>
<dbReference type="EMBL" id="JAPFFK010000003">
    <property type="protein sequence ID" value="KAJ6769963.1"/>
    <property type="molecule type" value="Genomic_DNA"/>
</dbReference>
<proteinExistence type="predicted"/>
<protein>
    <submittedName>
        <fullName evidence="1">Uncharacterized protein</fullName>
    </submittedName>
</protein>
<dbReference type="Proteomes" id="UP001151532">
    <property type="component" value="Chromosome 11"/>
</dbReference>
<comment type="caution">
    <text evidence="1">The sequence shown here is derived from an EMBL/GenBank/DDBJ whole genome shotgun (WGS) entry which is preliminary data.</text>
</comment>
<name>A0A9Q1AG42_SALPP</name>
<reference evidence="1" key="1">
    <citation type="submission" date="2022-11" db="EMBL/GenBank/DDBJ databases">
        <authorList>
            <person name="Hyden B.L."/>
            <person name="Feng K."/>
            <person name="Yates T."/>
            <person name="Jawdy S."/>
            <person name="Smart L.B."/>
            <person name="Muchero W."/>
        </authorList>
    </citation>
    <scope>NUCLEOTIDE SEQUENCE</scope>
    <source>
        <tissue evidence="1">Shoot tip</tissue>
    </source>
</reference>
<reference evidence="1" key="2">
    <citation type="journal article" date="2023" name="Int. J. Mol. Sci.">
        <title>De Novo Assembly and Annotation of 11 Diverse Shrub Willow (Salix) Genomes Reveals Novel Gene Organization in Sex-Linked Regions.</title>
        <authorList>
            <person name="Hyden B."/>
            <person name="Feng K."/>
            <person name="Yates T.B."/>
            <person name="Jawdy S."/>
            <person name="Cereghino C."/>
            <person name="Smart L.B."/>
            <person name="Muchero W."/>
        </authorList>
    </citation>
    <scope>NUCLEOTIDE SEQUENCE</scope>
    <source>
        <tissue evidence="1">Shoot tip</tissue>
    </source>
</reference>
<organism evidence="1 2">
    <name type="scientific">Salix purpurea</name>
    <name type="common">Purple osier willow</name>
    <dbReference type="NCBI Taxonomy" id="77065"/>
    <lineage>
        <taxon>Eukaryota</taxon>
        <taxon>Viridiplantae</taxon>
        <taxon>Streptophyta</taxon>
        <taxon>Embryophyta</taxon>
        <taxon>Tracheophyta</taxon>
        <taxon>Spermatophyta</taxon>
        <taxon>Magnoliopsida</taxon>
        <taxon>eudicotyledons</taxon>
        <taxon>Gunneridae</taxon>
        <taxon>Pentapetalae</taxon>
        <taxon>rosids</taxon>
        <taxon>fabids</taxon>
        <taxon>Malpighiales</taxon>
        <taxon>Salicaceae</taxon>
        <taxon>Saliceae</taxon>
        <taxon>Salix</taxon>
    </lineage>
</organism>
<evidence type="ECO:0000313" key="2">
    <source>
        <dbReference type="Proteomes" id="UP001151532"/>
    </source>
</evidence>
<dbReference type="OrthoDB" id="550575at2759"/>
<dbReference type="AlphaFoldDB" id="A0A9Q1AG42"/>
<gene>
    <name evidence="1" type="ORF">OIU79_020761</name>
</gene>